<gene>
    <name evidence="2" type="ORF">GAP32_481</name>
</gene>
<protein>
    <submittedName>
        <fullName evidence="2">Uncharacterized protein</fullName>
    </submittedName>
</protein>
<dbReference type="KEGG" id="vg:13994230"/>
<dbReference type="EMBL" id="JN882285">
    <property type="protein sequence ID" value="AFC21939.1"/>
    <property type="molecule type" value="Genomic_DNA"/>
</dbReference>
<evidence type="ECO:0000313" key="2">
    <source>
        <dbReference type="EMBL" id="AFC21939.1"/>
    </source>
</evidence>
<organism evidence="2 3">
    <name type="scientific">Cronobacter phage vB_CsaM_GAP32</name>
    <dbReference type="NCBI Taxonomy" id="1141136"/>
    <lineage>
        <taxon>Viruses</taxon>
        <taxon>Duplodnaviria</taxon>
        <taxon>Heunggongvirae</taxon>
        <taxon>Uroviricota</taxon>
        <taxon>Caudoviricetes</taxon>
        <taxon>Mimasvirus</taxon>
        <taxon>Mimasvirus GAP32</taxon>
    </lineage>
</organism>
<proteinExistence type="predicted"/>
<sequence>MNQQEIVQNIKDKEVLVEEHRIRINDLYEQITSGLQHSGGVRTSEVDEKYKKIDAAFGAKAKLEGEVRNLKKELLGMLLDE</sequence>
<reference evidence="2 3" key="1">
    <citation type="journal article" date="2014" name="Virology">
        <title>Supersize me: Cronobacter sakazakii phage GAP32.</title>
        <authorList>
            <person name="Abbasifar R."/>
            <person name="Griffiths M.W."/>
            <person name="Sabour P.M."/>
            <person name="Ackermann H.-W."/>
            <person name="Vandersteegen K."/>
            <person name="Lavigne R."/>
            <person name="Noben J.-P."/>
            <person name="Villa A.A."/>
            <person name="Abbasifar A."/>
            <person name="Nash J.H.E."/>
            <person name="Kropinski A.M."/>
        </authorList>
    </citation>
    <scope>NUCLEOTIDE SEQUENCE [LARGE SCALE GENOMIC DNA]</scope>
    <source>
        <strain evidence="2">GAP-32</strain>
    </source>
</reference>
<dbReference type="RefSeq" id="YP_006987594.1">
    <property type="nucleotide sequence ID" value="NC_019401.1"/>
</dbReference>
<dbReference type="OrthoDB" id="38856at10239"/>
<keyword evidence="1" id="KW-0175">Coiled coil</keyword>
<accession>K4FB92</accession>
<dbReference type="Proteomes" id="UP000000457">
    <property type="component" value="Segment"/>
</dbReference>
<feature type="coiled-coil region" evidence="1">
    <location>
        <begin position="10"/>
        <end position="80"/>
    </location>
</feature>
<evidence type="ECO:0000313" key="3">
    <source>
        <dbReference type="Proteomes" id="UP000000457"/>
    </source>
</evidence>
<keyword evidence="3" id="KW-1185">Reference proteome</keyword>
<dbReference type="GeneID" id="13994230"/>
<name>K4FB92_9CAUD</name>
<evidence type="ECO:0000256" key="1">
    <source>
        <dbReference type="SAM" id="Coils"/>
    </source>
</evidence>